<dbReference type="EMBL" id="LT558132">
    <property type="protein sequence ID" value="SAM85138.1"/>
    <property type="molecule type" value="Genomic_DNA"/>
</dbReference>
<accession>A0A1K0GAX6</accession>
<sequence length="59" mass="6730">MLSYCRCYAQLHVASVTFGSRLQDEGMRSIPDCSLSYDCLPSFREARHGTEHRCVSKVM</sequence>
<dbReference type="Proteomes" id="UP000179920">
    <property type="component" value="Chromosome XVI"/>
</dbReference>
<evidence type="ECO:0000313" key="2">
    <source>
        <dbReference type="Proteomes" id="UP000179920"/>
    </source>
</evidence>
<reference evidence="2" key="1">
    <citation type="submission" date="2016-04" db="EMBL/GenBank/DDBJ databases">
        <authorList>
            <person name="Guldener U."/>
            <person name="Guldener U."/>
        </authorList>
    </citation>
    <scope>NUCLEOTIDE SEQUENCE [LARGE SCALE GENOMIC DNA]</scope>
    <source>
        <strain evidence="2">UB2112</strain>
    </source>
</reference>
<proteinExistence type="predicted"/>
<dbReference type="AlphaFoldDB" id="A0A1K0GAX6"/>
<protein>
    <submittedName>
        <fullName evidence="1">Uncharacterized protein</fullName>
    </submittedName>
</protein>
<evidence type="ECO:0000313" key="1">
    <source>
        <dbReference type="EMBL" id="SAM85138.1"/>
    </source>
</evidence>
<gene>
    <name evidence="1" type="ORF">UBRO_20875</name>
</gene>
<organism evidence="1 2">
    <name type="scientific">Ustilago bromivora</name>
    <dbReference type="NCBI Taxonomy" id="307758"/>
    <lineage>
        <taxon>Eukaryota</taxon>
        <taxon>Fungi</taxon>
        <taxon>Dikarya</taxon>
        <taxon>Basidiomycota</taxon>
        <taxon>Ustilaginomycotina</taxon>
        <taxon>Ustilaginomycetes</taxon>
        <taxon>Ustilaginales</taxon>
        <taxon>Ustilaginaceae</taxon>
        <taxon>Ustilago</taxon>
    </lineage>
</organism>
<name>A0A1K0GAX6_9BASI</name>